<dbReference type="PANTHER" id="PTHR43406:SF1">
    <property type="entry name" value="TRYPTOPHAN SYNTHASE ALPHA CHAIN, CHLOROPLASTIC"/>
    <property type="match status" value="1"/>
</dbReference>
<evidence type="ECO:0000256" key="7">
    <source>
        <dbReference type="ARBA" id="ARBA00023239"/>
    </source>
</evidence>
<evidence type="ECO:0000313" key="10">
    <source>
        <dbReference type="EMBL" id="SUK79600.1"/>
    </source>
</evidence>
<protein>
    <recommendedName>
        <fullName evidence="3">tryptophan synthase</fullName>
        <ecNumber evidence="3">4.2.1.20</ecNumber>
    </recommendedName>
</protein>
<dbReference type="EC" id="4.2.1.20" evidence="3"/>
<comment type="subunit">
    <text evidence="2">Tetramer of two alpha and two beta chains.</text>
</comment>
<accession>A0A380E0D0</accession>
<keyword evidence="5" id="KW-0822">Tryptophan biosynthesis</keyword>
<comment type="catalytic activity">
    <reaction evidence="8">
        <text>(1S,2R)-1-C-(indol-3-yl)glycerol 3-phosphate + L-serine = D-glyceraldehyde 3-phosphate + L-tryptophan + H2O</text>
        <dbReference type="Rhea" id="RHEA:10532"/>
        <dbReference type="ChEBI" id="CHEBI:15377"/>
        <dbReference type="ChEBI" id="CHEBI:33384"/>
        <dbReference type="ChEBI" id="CHEBI:57912"/>
        <dbReference type="ChEBI" id="CHEBI:58866"/>
        <dbReference type="ChEBI" id="CHEBI:59776"/>
        <dbReference type="EC" id="4.2.1.20"/>
    </reaction>
</comment>
<dbReference type="GO" id="GO:0004834">
    <property type="term" value="F:tryptophan synthase activity"/>
    <property type="evidence" value="ECO:0007669"/>
    <property type="project" value="UniProtKB-EC"/>
</dbReference>
<evidence type="ECO:0000256" key="9">
    <source>
        <dbReference type="RuleBase" id="RU003662"/>
    </source>
</evidence>
<dbReference type="InterPro" id="IPR011060">
    <property type="entry name" value="RibuloseP-bd_barrel"/>
</dbReference>
<proteinExistence type="inferred from homology"/>
<evidence type="ECO:0000256" key="8">
    <source>
        <dbReference type="ARBA" id="ARBA00049047"/>
    </source>
</evidence>
<evidence type="ECO:0000256" key="4">
    <source>
        <dbReference type="ARBA" id="ARBA00022605"/>
    </source>
</evidence>
<dbReference type="InterPro" id="IPR002028">
    <property type="entry name" value="Trp_synthase_suA"/>
</dbReference>
<keyword evidence="6" id="KW-0057">Aromatic amino acid biosynthesis</keyword>
<dbReference type="SUPFAM" id="SSF51366">
    <property type="entry name" value="Ribulose-phoshate binding barrel"/>
    <property type="match status" value="1"/>
</dbReference>
<dbReference type="NCBIfam" id="TIGR00262">
    <property type="entry name" value="trpA"/>
    <property type="match status" value="1"/>
</dbReference>
<reference evidence="10 11" key="1">
    <citation type="submission" date="2018-06" db="EMBL/GenBank/DDBJ databases">
        <authorList>
            <consortium name="Pathogen Informatics"/>
            <person name="Doyle S."/>
        </authorList>
    </citation>
    <scope>NUCLEOTIDE SEQUENCE [LARGE SCALE GENOMIC DNA]</scope>
    <source>
        <strain evidence="10 11">NCTC5664</strain>
    </source>
</reference>
<dbReference type="Proteomes" id="UP000254502">
    <property type="component" value="Unassembled WGS sequence"/>
</dbReference>
<gene>
    <name evidence="10" type="primary">trpA_1</name>
    <name evidence="10" type="ORF">NCTC5664_02034</name>
</gene>
<dbReference type="CDD" id="cd04724">
    <property type="entry name" value="Tryptophan_synthase_alpha"/>
    <property type="match status" value="1"/>
</dbReference>
<dbReference type="Pfam" id="PF00290">
    <property type="entry name" value="Trp_syntA"/>
    <property type="match status" value="1"/>
</dbReference>
<dbReference type="EMBL" id="UHAQ01000003">
    <property type="protein sequence ID" value="SUK79600.1"/>
    <property type="molecule type" value="Genomic_DNA"/>
</dbReference>
<comment type="pathway">
    <text evidence="1">Amino-acid biosynthesis; L-tryptophan biosynthesis; L-tryptophan from chorismate: step 5/5.</text>
</comment>
<organism evidence="10 11">
    <name type="scientific">Staphylococcus aureus</name>
    <dbReference type="NCBI Taxonomy" id="1280"/>
    <lineage>
        <taxon>Bacteria</taxon>
        <taxon>Bacillati</taxon>
        <taxon>Bacillota</taxon>
        <taxon>Bacilli</taxon>
        <taxon>Bacillales</taxon>
        <taxon>Staphylococcaceae</taxon>
        <taxon>Staphylococcus</taxon>
    </lineage>
</organism>
<evidence type="ECO:0000256" key="3">
    <source>
        <dbReference type="ARBA" id="ARBA00012043"/>
    </source>
</evidence>
<keyword evidence="4" id="KW-0028">Amino-acid biosynthesis</keyword>
<dbReference type="PANTHER" id="PTHR43406">
    <property type="entry name" value="TRYPTOPHAN SYNTHASE, ALPHA CHAIN"/>
    <property type="match status" value="1"/>
</dbReference>
<evidence type="ECO:0000256" key="5">
    <source>
        <dbReference type="ARBA" id="ARBA00022822"/>
    </source>
</evidence>
<evidence type="ECO:0000256" key="1">
    <source>
        <dbReference type="ARBA" id="ARBA00004733"/>
    </source>
</evidence>
<evidence type="ECO:0000256" key="6">
    <source>
        <dbReference type="ARBA" id="ARBA00023141"/>
    </source>
</evidence>
<evidence type="ECO:0000256" key="2">
    <source>
        <dbReference type="ARBA" id="ARBA00011270"/>
    </source>
</evidence>
<evidence type="ECO:0000313" key="11">
    <source>
        <dbReference type="Proteomes" id="UP000254502"/>
    </source>
</evidence>
<dbReference type="Gene3D" id="3.20.20.70">
    <property type="entry name" value="Aldolase class I"/>
    <property type="match status" value="1"/>
</dbReference>
<dbReference type="UniPathway" id="UPA00035">
    <property type="reaction ID" value="UER00044"/>
</dbReference>
<name>A0A380E0D0_STAAU</name>
<keyword evidence="7 10" id="KW-0456">Lyase</keyword>
<dbReference type="GO" id="GO:0005829">
    <property type="term" value="C:cytosol"/>
    <property type="evidence" value="ECO:0007669"/>
    <property type="project" value="TreeGrafter"/>
</dbReference>
<sequence length="147" mass="16405">MKNVEIPGVYGLIIPDLPFELSQRLKQQFSHYGVKIISLVAMTTDDKRIKEIVSHAEGFIYTVTMNATTGQNGAFHPELKRKIESIKAIANVPVVAGFGIRTPQHVADIKEVADGIVIGSEIVKRFKSNTREEIIKYLQSIQQTLNN</sequence>
<dbReference type="InterPro" id="IPR013785">
    <property type="entry name" value="Aldolase_TIM"/>
</dbReference>
<comment type="similarity">
    <text evidence="9">Belongs to the TrpA family.</text>
</comment>
<dbReference type="AlphaFoldDB" id="A0A380E0D0"/>